<dbReference type="InterPro" id="IPR003594">
    <property type="entry name" value="HATPase_dom"/>
</dbReference>
<gene>
    <name evidence="11" type="ORF">QD47_19720</name>
</gene>
<dbReference type="InterPro" id="IPR036890">
    <property type="entry name" value="HATPase_C_sf"/>
</dbReference>
<dbReference type="PANTHER" id="PTHR34220">
    <property type="entry name" value="SENSOR HISTIDINE KINASE YPDA"/>
    <property type="match status" value="1"/>
</dbReference>
<dbReference type="SUPFAM" id="SSF55874">
    <property type="entry name" value="ATPase domain of HSP90 chaperone/DNA topoisomerase II/histidine kinase"/>
    <property type="match status" value="1"/>
</dbReference>
<dbReference type="Gene3D" id="6.10.340.10">
    <property type="match status" value="1"/>
</dbReference>
<dbReference type="RefSeq" id="WP_044647727.1">
    <property type="nucleotide sequence ID" value="NZ_JTHP01000045.1"/>
</dbReference>
<feature type="transmembrane region" description="Helical" evidence="9">
    <location>
        <begin position="12"/>
        <end position="32"/>
    </location>
</feature>
<reference evidence="11 12" key="1">
    <citation type="submission" date="2014-11" db="EMBL/GenBank/DDBJ databases">
        <title>Draft Genome Sequences of Paenibacillus polymyxa NRRL B-30509 and Paenibacillus terrae NRRL B-30644, Strains from a Poultry Environment that Produce Tridecaptin A and Paenicidins.</title>
        <authorList>
            <person name="van Belkum M.J."/>
            <person name="Lohans C.T."/>
            <person name="Vederas J.C."/>
        </authorList>
    </citation>
    <scope>NUCLEOTIDE SEQUENCE [LARGE SCALE GENOMIC DNA]</scope>
    <source>
        <strain evidence="11 12">NRRL B-30644</strain>
    </source>
</reference>
<keyword evidence="4" id="KW-0808">Transferase</keyword>
<keyword evidence="12" id="KW-1185">Reference proteome</keyword>
<evidence type="ECO:0000256" key="1">
    <source>
        <dbReference type="ARBA" id="ARBA00004651"/>
    </source>
</evidence>
<dbReference type="GO" id="GO:0000155">
    <property type="term" value="F:phosphorelay sensor kinase activity"/>
    <property type="evidence" value="ECO:0007669"/>
    <property type="project" value="InterPro"/>
</dbReference>
<evidence type="ECO:0000256" key="9">
    <source>
        <dbReference type="SAM" id="Phobius"/>
    </source>
</evidence>
<keyword evidence="3" id="KW-0597">Phosphoprotein</keyword>
<dbReference type="PROSITE" id="PS50885">
    <property type="entry name" value="HAMP"/>
    <property type="match status" value="1"/>
</dbReference>
<dbReference type="Pfam" id="PF02518">
    <property type="entry name" value="HATPase_c"/>
    <property type="match status" value="1"/>
</dbReference>
<dbReference type="SMART" id="SM00387">
    <property type="entry name" value="HATPase_c"/>
    <property type="match status" value="1"/>
</dbReference>
<dbReference type="CDD" id="cd18773">
    <property type="entry name" value="PDC1_HK_sensor"/>
    <property type="match status" value="1"/>
</dbReference>
<organism evidence="11 12">
    <name type="scientific">Paenibacillus terrae</name>
    <dbReference type="NCBI Taxonomy" id="159743"/>
    <lineage>
        <taxon>Bacteria</taxon>
        <taxon>Bacillati</taxon>
        <taxon>Bacillota</taxon>
        <taxon>Bacilli</taxon>
        <taxon>Bacillales</taxon>
        <taxon>Paenibacillaceae</taxon>
        <taxon>Paenibacillus</taxon>
    </lineage>
</organism>
<evidence type="ECO:0000256" key="3">
    <source>
        <dbReference type="ARBA" id="ARBA00022553"/>
    </source>
</evidence>
<dbReference type="Gene3D" id="3.30.565.10">
    <property type="entry name" value="Histidine kinase-like ATPase, C-terminal domain"/>
    <property type="match status" value="1"/>
</dbReference>
<dbReference type="SUPFAM" id="SSF158472">
    <property type="entry name" value="HAMP domain-like"/>
    <property type="match status" value="1"/>
</dbReference>
<feature type="domain" description="HAMP" evidence="10">
    <location>
        <begin position="313"/>
        <end position="365"/>
    </location>
</feature>
<accession>A0A0D7X1L3</accession>
<dbReference type="Pfam" id="PF02743">
    <property type="entry name" value="dCache_1"/>
    <property type="match status" value="1"/>
</dbReference>
<comment type="caution">
    <text evidence="11">The sequence shown here is derived from an EMBL/GenBank/DDBJ whole genome shotgun (WGS) entry which is preliminary data.</text>
</comment>
<evidence type="ECO:0000259" key="10">
    <source>
        <dbReference type="PROSITE" id="PS50885"/>
    </source>
</evidence>
<dbReference type="PATRIC" id="fig|159743.3.peg.4378"/>
<keyword evidence="5 9" id="KW-0812">Transmembrane</keyword>
<name>A0A0D7X1L3_9BACL</name>
<dbReference type="InterPro" id="IPR050640">
    <property type="entry name" value="Bact_2-comp_sensor_kinase"/>
</dbReference>
<dbReference type="EMBL" id="JTHP01000045">
    <property type="protein sequence ID" value="KJD43932.1"/>
    <property type="molecule type" value="Genomic_DNA"/>
</dbReference>
<dbReference type="SMART" id="SM00304">
    <property type="entry name" value="HAMP"/>
    <property type="match status" value="1"/>
</dbReference>
<dbReference type="InterPro" id="IPR010559">
    <property type="entry name" value="Sig_transdc_His_kin_internal"/>
</dbReference>
<evidence type="ECO:0000256" key="6">
    <source>
        <dbReference type="ARBA" id="ARBA00022777"/>
    </source>
</evidence>
<dbReference type="InterPro" id="IPR033479">
    <property type="entry name" value="dCache_1"/>
</dbReference>
<dbReference type="InterPro" id="IPR003660">
    <property type="entry name" value="HAMP_dom"/>
</dbReference>
<feature type="transmembrane region" description="Helical" evidence="9">
    <location>
        <begin position="292"/>
        <end position="311"/>
    </location>
</feature>
<proteinExistence type="predicted"/>
<dbReference type="Pfam" id="PF06580">
    <property type="entry name" value="His_kinase"/>
    <property type="match status" value="1"/>
</dbReference>
<evidence type="ECO:0000256" key="5">
    <source>
        <dbReference type="ARBA" id="ARBA00022692"/>
    </source>
</evidence>
<evidence type="ECO:0000313" key="12">
    <source>
        <dbReference type="Proteomes" id="UP000032534"/>
    </source>
</evidence>
<sequence>MMRRFQSIHHRLFILFLLSMSGIVLAISLLFYNRTTVQFHDKVSELARKNVSQTAGLFELLLSSYNSLSKSISNNMDLVRLLTTDTGDLPAVNYINERTITNILGAIYYSREDLIGIHVITDTGKVYNYGNYMNVIDTDYEHTEWYKEIRKSAGKIAWLGVYPHSVIDQVETRPVFAFGRQLYDLDEHKPIGIVLFEAEPRSVLSALHNLRLGTNSQVYLVGNENRIVSATSSEPPPDLQSLEQQVPEDDVIVNRSNEKVVIASKLPFADWSVISVTPSGDLNVELVQNQRYLLIVVPVLIILSALIASIVSRRISLPLKRVIREMKRVETGNFRHTVEIESYEEINQLATSFNHMVRRIAELIELVRISSVSEKNAELHALQTQVNPHFLYNTLDMIYWMLDEKGQDQLGEVVLSLSHMFRYSSHWEEGTDVSLREEVEQIGHYLTIIQARLEGRVSVDIGIDERWMDIRLPKMTLQPLIENAVKHGLEPLHANTGGKLLVRAEEYDGVLSLHIMDNGAGMEYERWEVVQVALAEPGKQTGSGQAGGIGLQNLNLRLRHMFGEEYGLRISSVPGAGTTATVSVPLPQKEENHEYSDS</sequence>
<dbReference type="PANTHER" id="PTHR34220:SF7">
    <property type="entry name" value="SENSOR HISTIDINE KINASE YPDA"/>
    <property type="match status" value="1"/>
</dbReference>
<keyword evidence="2" id="KW-1003">Cell membrane</keyword>
<keyword evidence="6 11" id="KW-0418">Kinase</keyword>
<evidence type="ECO:0000313" key="11">
    <source>
        <dbReference type="EMBL" id="KJD43932.1"/>
    </source>
</evidence>
<dbReference type="AlphaFoldDB" id="A0A0D7X1L3"/>
<evidence type="ECO:0000256" key="7">
    <source>
        <dbReference type="ARBA" id="ARBA00022989"/>
    </source>
</evidence>
<comment type="subcellular location">
    <subcellularLocation>
        <location evidence="1">Cell membrane</location>
        <topology evidence="1">Multi-pass membrane protein</topology>
    </subcellularLocation>
</comment>
<evidence type="ECO:0000256" key="4">
    <source>
        <dbReference type="ARBA" id="ARBA00022679"/>
    </source>
</evidence>
<evidence type="ECO:0000256" key="8">
    <source>
        <dbReference type="ARBA" id="ARBA00023136"/>
    </source>
</evidence>
<evidence type="ECO:0000256" key="2">
    <source>
        <dbReference type="ARBA" id="ARBA00022475"/>
    </source>
</evidence>
<dbReference type="OrthoDB" id="9776552at2"/>
<dbReference type="Proteomes" id="UP000032534">
    <property type="component" value="Unassembled WGS sequence"/>
</dbReference>
<dbReference type="GO" id="GO:0005886">
    <property type="term" value="C:plasma membrane"/>
    <property type="evidence" value="ECO:0007669"/>
    <property type="project" value="UniProtKB-SubCell"/>
</dbReference>
<dbReference type="Pfam" id="PF00672">
    <property type="entry name" value="HAMP"/>
    <property type="match status" value="1"/>
</dbReference>
<keyword evidence="8 9" id="KW-0472">Membrane</keyword>
<dbReference type="CDD" id="cd06225">
    <property type="entry name" value="HAMP"/>
    <property type="match status" value="1"/>
</dbReference>
<protein>
    <submittedName>
        <fullName evidence="11">Histidine kinase</fullName>
    </submittedName>
</protein>
<keyword evidence="7 9" id="KW-1133">Transmembrane helix</keyword>